<organism evidence="6 7">
    <name type="scientific">Salmonella enterica</name>
    <name type="common">Salmonella choleraesuis</name>
    <dbReference type="NCBI Taxonomy" id="28901"/>
    <lineage>
        <taxon>Bacteria</taxon>
        <taxon>Pseudomonadati</taxon>
        <taxon>Pseudomonadota</taxon>
        <taxon>Gammaproteobacteria</taxon>
        <taxon>Enterobacterales</taxon>
        <taxon>Enterobacteriaceae</taxon>
        <taxon>Salmonella</taxon>
    </lineage>
</organism>
<evidence type="ECO:0000313" key="6">
    <source>
        <dbReference type="EMBL" id="MMS80191.1"/>
    </source>
</evidence>
<evidence type="ECO:0000256" key="2">
    <source>
        <dbReference type="ARBA" id="ARBA00022692"/>
    </source>
</evidence>
<dbReference type="InterPro" id="IPR052527">
    <property type="entry name" value="Metal_cation-efflux_comp"/>
</dbReference>
<feature type="transmembrane region" description="Helical" evidence="5">
    <location>
        <begin position="22"/>
        <end position="46"/>
    </location>
</feature>
<evidence type="ECO:0000256" key="5">
    <source>
        <dbReference type="SAM" id="Phobius"/>
    </source>
</evidence>
<dbReference type="Proteomes" id="UP000839526">
    <property type="component" value="Unassembled WGS sequence"/>
</dbReference>
<evidence type="ECO:0000256" key="4">
    <source>
        <dbReference type="ARBA" id="ARBA00023136"/>
    </source>
</evidence>
<keyword evidence="2 5" id="KW-0812">Transmembrane</keyword>
<comment type="subcellular location">
    <subcellularLocation>
        <location evidence="1">Endomembrane system</location>
        <topology evidence="1">Multi-pass membrane protein</topology>
    </subcellularLocation>
</comment>
<keyword evidence="4 5" id="KW-0472">Membrane</keyword>
<feature type="transmembrane region" description="Helical" evidence="5">
    <location>
        <begin position="91"/>
        <end position="110"/>
    </location>
</feature>
<accession>A0A403T8R1</accession>
<feature type="transmembrane region" description="Helical" evidence="5">
    <location>
        <begin position="58"/>
        <end position="79"/>
    </location>
</feature>
<dbReference type="AlphaFoldDB" id="A0A403T8R1"/>
<evidence type="ECO:0000256" key="3">
    <source>
        <dbReference type="ARBA" id="ARBA00022989"/>
    </source>
</evidence>
<gene>
    <name evidence="6" type="ORF">D9O31_27980</name>
</gene>
<comment type="caution">
    <text evidence="6">The sequence shown here is derived from an EMBL/GenBank/DDBJ whole genome shotgun (WGS) entry which is preliminary data.</text>
</comment>
<feature type="transmembrane region" description="Helical" evidence="5">
    <location>
        <begin position="152"/>
        <end position="177"/>
    </location>
</feature>
<feature type="transmembrane region" description="Helical" evidence="5">
    <location>
        <begin position="209"/>
        <end position="229"/>
    </location>
</feature>
<name>A0A403T8R1_SALER</name>
<dbReference type="PANTHER" id="PTHR43847">
    <property type="entry name" value="BLL3993 PROTEIN"/>
    <property type="match status" value="1"/>
</dbReference>
<sequence length="235" mass="27896">MFNLIKGYRMEFFNFIKLNNEMLYQTIFIILSIVGLISYYIGYVLAIKHKDEKTFTKAGYFCFVGGFTSLFWIIMPFFPQPRIGFWTDNNITTPAIFMHTYGLILFIWFLNFTVRATKSNLTATSKYFFSPTHLITDGQYRVLRHPMLMGDFFAHLGLSLMLGAIYTTLLLPLYYIINETFIEIQERKVLRVKFKEEYILYAKNTPRSWNLKFFILFILSVLFFLWAMMTNNVNL</sequence>
<protein>
    <recommendedName>
        <fullName evidence="8">Isoprenylcysteine carboxylmethyltransferase family protein</fullName>
    </recommendedName>
</protein>
<evidence type="ECO:0000313" key="7">
    <source>
        <dbReference type="Proteomes" id="UP000839526"/>
    </source>
</evidence>
<dbReference type="Pfam" id="PF04191">
    <property type="entry name" value="PEMT"/>
    <property type="match status" value="1"/>
</dbReference>
<proteinExistence type="predicted"/>
<dbReference type="InterPro" id="IPR007318">
    <property type="entry name" value="Phopholipid_MeTrfase"/>
</dbReference>
<evidence type="ECO:0008006" key="8">
    <source>
        <dbReference type="Google" id="ProtNLM"/>
    </source>
</evidence>
<dbReference type="Gene3D" id="1.20.120.1630">
    <property type="match status" value="1"/>
</dbReference>
<reference evidence="6 7" key="1">
    <citation type="submission" date="2018-10" db="EMBL/GenBank/DDBJ databases">
        <authorList>
            <consortium name="PulseNet: The National Subtyping Network for Foodborne Disease Surveillance"/>
            <person name="Tarr C.L."/>
            <person name="Trees E."/>
            <person name="Katz L.S."/>
            <person name="Carleton-Romer H.A."/>
            <person name="Stroika S."/>
            <person name="Kucerova Z."/>
            <person name="Roache K.F."/>
            <person name="Sabol A.L."/>
            <person name="Besser J."/>
            <person name="Gerner-Smidt P."/>
        </authorList>
    </citation>
    <scope>NUCLEOTIDE SEQUENCE [LARGE SCALE GENOMIC DNA]</scope>
    <source>
        <strain evidence="6 7">PNUSAS052121</strain>
    </source>
</reference>
<dbReference type="EMBL" id="RWAH01000091">
    <property type="protein sequence ID" value="MMS80191.1"/>
    <property type="molecule type" value="Genomic_DNA"/>
</dbReference>
<dbReference type="PANTHER" id="PTHR43847:SF1">
    <property type="entry name" value="BLL3993 PROTEIN"/>
    <property type="match status" value="1"/>
</dbReference>
<dbReference type="GO" id="GO:0012505">
    <property type="term" value="C:endomembrane system"/>
    <property type="evidence" value="ECO:0007669"/>
    <property type="project" value="UniProtKB-SubCell"/>
</dbReference>
<evidence type="ECO:0000256" key="1">
    <source>
        <dbReference type="ARBA" id="ARBA00004127"/>
    </source>
</evidence>
<keyword evidence="3 5" id="KW-1133">Transmembrane helix</keyword>